<dbReference type="OrthoDB" id="9798629at2"/>
<evidence type="ECO:0000256" key="8">
    <source>
        <dbReference type="SAM" id="Phobius"/>
    </source>
</evidence>
<keyword evidence="5 8" id="KW-1133">Transmembrane helix</keyword>
<dbReference type="KEGG" id="elut:CKA38_11310"/>
<sequence>MSRFVRRPRQSHPIAELNVTNLIDLGFTLLIIFMIATPLINQEQTIPVNLPIQSPSEGLKPDPKTQFIAVTIREQGDYFIDQQLVTLTELRTRLKAIGANPANIVIRIRADGNVPYQKIISLIDDLKQNNLNKVTFDTQAGA</sequence>
<dbReference type="RefSeq" id="WP_108825570.1">
    <property type="nucleotide sequence ID" value="NZ_CP023004.1"/>
</dbReference>
<dbReference type="Gene3D" id="3.30.420.270">
    <property type="match status" value="1"/>
</dbReference>
<dbReference type="GO" id="GO:0015031">
    <property type="term" value="P:protein transport"/>
    <property type="evidence" value="ECO:0007669"/>
    <property type="project" value="UniProtKB-KW"/>
</dbReference>
<dbReference type="GO" id="GO:0022857">
    <property type="term" value="F:transmembrane transporter activity"/>
    <property type="evidence" value="ECO:0007669"/>
    <property type="project" value="InterPro"/>
</dbReference>
<dbReference type="EMBL" id="CP023004">
    <property type="protein sequence ID" value="AWI09756.1"/>
    <property type="molecule type" value="Genomic_DNA"/>
</dbReference>
<evidence type="ECO:0000256" key="3">
    <source>
        <dbReference type="ARBA" id="ARBA00022475"/>
    </source>
</evidence>
<keyword evidence="10" id="KW-1185">Reference proteome</keyword>
<dbReference type="Proteomes" id="UP000244896">
    <property type="component" value="Chromosome"/>
</dbReference>
<dbReference type="PANTHER" id="PTHR30558">
    <property type="entry name" value="EXBD MEMBRANE COMPONENT OF PMF-DRIVEN MACROMOLECULE IMPORT SYSTEM"/>
    <property type="match status" value="1"/>
</dbReference>
<keyword evidence="7" id="KW-0653">Protein transport</keyword>
<dbReference type="GO" id="GO:0005886">
    <property type="term" value="C:plasma membrane"/>
    <property type="evidence" value="ECO:0007669"/>
    <property type="project" value="UniProtKB-SubCell"/>
</dbReference>
<proteinExistence type="inferred from homology"/>
<evidence type="ECO:0000256" key="6">
    <source>
        <dbReference type="ARBA" id="ARBA00023136"/>
    </source>
</evidence>
<evidence type="ECO:0000256" key="1">
    <source>
        <dbReference type="ARBA" id="ARBA00004162"/>
    </source>
</evidence>
<keyword evidence="6 8" id="KW-0472">Membrane</keyword>
<name>A0A2U8E4K6_9BACT</name>
<evidence type="ECO:0000256" key="2">
    <source>
        <dbReference type="ARBA" id="ARBA00005811"/>
    </source>
</evidence>
<gene>
    <name evidence="9" type="ORF">CKA38_11310</name>
</gene>
<protein>
    <submittedName>
        <fullName evidence="9">Biopolymer transporter ExbD</fullName>
    </submittedName>
</protein>
<evidence type="ECO:0000256" key="4">
    <source>
        <dbReference type="ARBA" id="ARBA00022692"/>
    </source>
</evidence>
<accession>A0A2U8E4K6</accession>
<evidence type="ECO:0000256" key="7">
    <source>
        <dbReference type="RuleBase" id="RU003879"/>
    </source>
</evidence>
<dbReference type="Pfam" id="PF02472">
    <property type="entry name" value="ExbD"/>
    <property type="match status" value="1"/>
</dbReference>
<dbReference type="InterPro" id="IPR003400">
    <property type="entry name" value="ExbD"/>
</dbReference>
<reference evidence="9 10" key="1">
    <citation type="journal article" date="2018" name="Syst. Appl. Microbiol.">
        <title>Ereboglobus luteus gen. nov. sp. nov. from cockroach guts, and new insights into the oxygen relationship of the genera Opitutus and Didymococcus (Verrucomicrobia: Opitutaceae).</title>
        <authorList>
            <person name="Tegtmeier D."/>
            <person name="Belitz A."/>
            <person name="Radek R."/>
            <person name="Heimerl T."/>
            <person name="Brune A."/>
        </authorList>
    </citation>
    <scope>NUCLEOTIDE SEQUENCE [LARGE SCALE GENOMIC DNA]</scope>
    <source>
        <strain evidence="9 10">Ho45</strain>
    </source>
</reference>
<evidence type="ECO:0000256" key="5">
    <source>
        <dbReference type="ARBA" id="ARBA00022989"/>
    </source>
</evidence>
<comment type="similarity">
    <text evidence="2 7">Belongs to the ExbD/TolR family.</text>
</comment>
<organism evidence="9 10">
    <name type="scientific">Ereboglobus luteus</name>
    <dbReference type="NCBI Taxonomy" id="1796921"/>
    <lineage>
        <taxon>Bacteria</taxon>
        <taxon>Pseudomonadati</taxon>
        <taxon>Verrucomicrobiota</taxon>
        <taxon>Opitutia</taxon>
        <taxon>Opitutales</taxon>
        <taxon>Opitutaceae</taxon>
        <taxon>Ereboglobus</taxon>
    </lineage>
</organism>
<keyword evidence="7" id="KW-0813">Transport</keyword>
<dbReference type="PANTHER" id="PTHR30558:SF7">
    <property type="entry name" value="TOL-PAL SYSTEM PROTEIN TOLR"/>
    <property type="match status" value="1"/>
</dbReference>
<keyword evidence="3" id="KW-1003">Cell membrane</keyword>
<keyword evidence="4 7" id="KW-0812">Transmembrane</keyword>
<comment type="subcellular location">
    <subcellularLocation>
        <location evidence="1">Cell membrane</location>
        <topology evidence="1">Single-pass membrane protein</topology>
    </subcellularLocation>
    <subcellularLocation>
        <location evidence="7">Cell membrane</location>
        <topology evidence="7">Single-pass type II membrane protein</topology>
    </subcellularLocation>
</comment>
<feature type="transmembrane region" description="Helical" evidence="8">
    <location>
        <begin position="21"/>
        <end position="40"/>
    </location>
</feature>
<dbReference type="AlphaFoldDB" id="A0A2U8E4K6"/>
<evidence type="ECO:0000313" key="10">
    <source>
        <dbReference type="Proteomes" id="UP000244896"/>
    </source>
</evidence>
<evidence type="ECO:0000313" key="9">
    <source>
        <dbReference type="EMBL" id="AWI09756.1"/>
    </source>
</evidence>